<dbReference type="AlphaFoldDB" id="A0A443I5B7"/>
<evidence type="ECO:0000256" key="1">
    <source>
        <dbReference type="SAM" id="MobiDB-lite"/>
    </source>
</evidence>
<name>A0A443I5B7_BYSSP</name>
<comment type="caution">
    <text evidence="2">The sequence shown here is derived from an EMBL/GenBank/DDBJ whole genome shotgun (WGS) entry which is preliminary data.</text>
</comment>
<keyword evidence="3" id="KW-1185">Reference proteome</keyword>
<feature type="region of interest" description="Disordered" evidence="1">
    <location>
        <begin position="177"/>
        <end position="221"/>
    </location>
</feature>
<dbReference type="Proteomes" id="UP000283841">
    <property type="component" value="Unassembled WGS sequence"/>
</dbReference>
<proteinExistence type="predicted"/>
<feature type="region of interest" description="Disordered" evidence="1">
    <location>
        <begin position="240"/>
        <end position="305"/>
    </location>
</feature>
<feature type="compositionally biased region" description="Polar residues" evidence="1">
    <location>
        <begin position="192"/>
        <end position="204"/>
    </location>
</feature>
<dbReference type="VEuPathDB" id="FungiDB:C8Q69DRAFT_511813"/>
<dbReference type="EMBL" id="RCNU01000001">
    <property type="protein sequence ID" value="RWQ99206.1"/>
    <property type="molecule type" value="Genomic_DNA"/>
</dbReference>
<sequence>MAGIDKTSYIFKWLSETEVPSGLHTKRTSDDFNGTRAPIRECNAPEEVQNQNKTSHELIQQQRSENIHANPLQFPYSDQVDHGLNTFRARNPHDSPNARFYHTPDVYDRGGNRTTSICQGNLLGIQGNSVQKSRRVISDDEVVLHSPVTEKVQGLTLELGSKTANTKRRRIVEKKYERKSRAKTRPDRYQPKATTIPQRIASTSRQRNNKPRRKRRRHTQISEDFNAANVTTDRLTVQPGHRMGIFGKGRTSTPVKPRDLPDLTFSEMNFLHKRGHRDDHRDKQATEERYLQPSPAERDSPSTNYDNFTAVEEKQLSQSNNYSRLLPDRTTNTNTRCSQKMSMDPDSSVICPYPDREAAAHSQELDPSLLTYVTGILLNESNPRNDERYAVAEDKKAYYNLEDLKKLSEHREHLQSLQDDTSGTEKLVVDLGNRQYSMNTRSKHHPGNYRSTHPNHAELLSRGHPQNNLSHERSTEFSVHVSPTNRSASQVMLAEKITGKSPWSVGEGELPFDHCKPPATYYISNSDAKEVGDREIEKGDECFSQHQGPTGSLDLQTEYAISASIPSVDDILFNLYGNSHTVEEILDMKNEEFDKWEFQDELPGFLTLSPGSRAGVAHGSHDKFLSDIPFAQPILGSTLRGAISKEPRYFLPEVSRPYTSQLPTWDSSFPLAADSLHKSPHMQDLATQHSALLEQTHHSSSLKNTTERDCGPPAFWRQNRLY</sequence>
<feature type="region of interest" description="Disordered" evidence="1">
    <location>
        <begin position="324"/>
        <end position="345"/>
    </location>
</feature>
<feature type="compositionally biased region" description="Polar residues" evidence="1">
    <location>
        <begin position="324"/>
        <end position="341"/>
    </location>
</feature>
<accession>A0A443I5B7</accession>
<evidence type="ECO:0000313" key="3">
    <source>
        <dbReference type="Proteomes" id="UP000283841"/>
    </source>
</evidence>
<feature type="compositionally biased region" description="Basic and acidic residues" evidence="1">
    <location>
        <begin position="276"/>
        <end position="300"/>
    </location>
</feature>
<evidence type="ECO:0000313" key="2">
    <source>
        <dbReference type="EMBL" id="RWQ99206.1"/>
    </source>
</evidence>
<dbReference type="STRING" id="264951.A0A443I5B7"/>
<organism evidence="2 3">
    <name type="scientific">Byssochlamys spectabilis</name>
    <name type="common">Paecilomyces variotii</name>
    <dbReference type="NCBI Taxonomy" id="264951"/>
    <lineage>
        <taxon>Eukaryota</taxon>
        <taxon>Fungi</taxon>
        <taxon>Dikarya</taxon>
        <taxon>Ascomycota</taxon>
        <taxon>Pezizomycotina</taxon>
        <taxon>Eurotiomycetes</taxon>
        <taxon>Eurotiomycetidae</taxon>
        <taxon>Eurotiales</taxon>
        <taxon>Thermoascaceae</taxon>
        <taxon>Paecilomyces</taxon>
    </lineage>
</organism>
<gene>
    <name evidence="2" type="ORF">C8Q69DRAFT_511813</name>
</gene>
<feature type="compositionally biased region" description="Basic residues" evidence="1">
    <location>
        <begin position="207"/>
        <end position="219"/>
    </location>
</feature>
<dbReference type="RefSeq" id="XP_028488851.1">
    <property type="nucleotide sequence ID" value="XM_028633278.1"/>
</dbReference>
<protein>
    <submittedName>
        <fullName evidence="2">Uncharacterized protein</fullName>
    </submittedName>
</protein>
<reference evidence="2 3" key="1">
    <citation type="journal article" date="2018" name="Front. Microbiol.">
        <title>Genomic and genetic insights into a cosmopolitan fungus, Paecilomyces variotii (Eurotiales).</title>
        <authorList>
            <person name="Urquhart A.S."/>
            <person name="Mondo S.J."/>
            <person name="Makela M.R."/>
            <person name="Hane J.K."/>
            <person name="Wiebenga A."/>
            <person name="He G."/>
            <person name="Mihaltcheva S."/>
            <person name="Pangilinan J."/>
            <person name="Lipzen A."/>
            <person name="Barry K."/>
            <person name="de Vries R.P."/>
            <person name="Grigoriev I.V."/>
            <person name="Idnurm A."/>
        </authorList>
    </citation>
    <scope>NUCLEOTIDE SEQUENCE [LARGE SCALE GENOMIC DNA]</scope>
    <source>
        <strain evidence="2 3">CBS 101075</strain>
    </source>
</reference>
<dbReference type="GeneID" id="39602555"/>